<keyword evidence="2" id="KW-0344">Guanine-nucleotide releasing factor</keyword>
<dbReference type="PROSITE" id="PS51651">
    <property type="entry name" value="DOCKER"/>
    <property type="match status" value="1"/>
</dbReference>
<dbReference type="GO" id="GO:0005085">
    <property type="term" value="F:guanyl-nucleotide exchange factor activity"/>
    <property type="evidence" value="ECO:0007669"/>
    <property type="project" value="UniProtKB-KW"/>
</dbReference>
<dbReference type="CDD" id="cd08696">
    <property type="entry name" value="C2_Dock-C"/>
    <property type="match status" value="1"/>
</dbReference>
<dbReference type="PANTHER" id="PTHR23317:SF78">
    <property type="entry name" value="DEDICATOR OF CYTOKINESIS PROTEIN 7"/>
    <property type="match status" value="1"/>
</dbReference>
<dbReference type="InterPro" id="IPR021816">
    <property type="entry name" value="DOCK_C/D_N"/>
</dbReference>
<dbReference type="GeneTree" id="ENSGT00940000155661"/>
<accession>A0A2K5SC23</accession>
<feature type="region of interest" description="Disordered" evidence="4">
    <location>
        <begin position="860"/>
        <end position="884"/>
    </location>
</feature>
<dbReference type="Gene3D" id="1.25.40.410">
    <property type="match status" value="1"/>
</dbReference>
<feature type="domain" description="DOCKER" evidence="6">
    <location>
        <begin position="1610"/>
        <end position="2036"/>
    </location>
</feature>
<dbReference type="InterPro" id="IPR046773">
    <property type="entry name" value="DOCKER_Lobe_C"/>
</dbReference>
<evidence type="ECO:0000259" key="5">
    <source>
        <dbReference type="PROSITE" id="PS51650"/>
    </source>
</evidence>
<feature type="region of interest" description="Disordered" evidence="4">
    <location>
        <begin position="108"/>
        <end position="152"/>
    </location>
</feature>
<reference evidence="7" key="1">
    <citation type="submission" date="2025-08" db="UniProtKB">
        <authorList>
            <consortium name="Ensembl"/>
        </authorList>
    </citation>
    <scope>IDENTIFICATION</scope>
</reference>
<organism evidence="7 8">
    <name type="scientific">Cebus imitator</name>
    <name type="common">Panamanian white-faced capuchin</name>
    <name type="synonym">Cebus capucinus imitator</name>
    <dbReference type="NCBI Taxonomy" id="2715852"/>
    <lineage>
        <taxon>Eukaryota</taxon>
        <taxon>Metazoa</taxon>
        <taxon>Chordata</taxon>
        <taxon>Craniata</taxon>
        <taxon>Vertebrata</taxon>
        <taxon>Euteleostomi</taxon>
        <taxon>Mammalia</taxon>
        <taxon>Eutheria</taxon>
        <taxon>Euarchontoglires</taxon>
        <taxon>Primates</taxon>
        <taxon>Haplorrhini</taxon>
        <taxon>Platyrrhini</taxon>
        <taxon>Cebidae</taxon>
        <taxon>Cebinae</taxon>
        <taxon>Cebus</taxon>
    </lineage>
</organism>
<evidence type="ECO:0000259" key="6">
    <source>
        <dbReference type="PROSITE" id="PS51651"/>
    </source>
</evidence>
<dbReference type="FunFam" id="1.25.40.410:FF:000002">
    <property type="entry name" value="Dedicator of cytokinesis protein 7"/>
    <property type="match status" value="1"/>
</dbReference>
<dbReference type="Ensembl" id="ENSCCAT00000055727.1">
    <property type="protein sequence ID" value="ENSCCAP00000037935.1"/>
    <property type="gene ID" value="ENSCCAG00000036383.1"/>
</dbReference>
<evidence type="ECO:0000256" key="2">
    <source>
        <dbReference type="ARBA" id="ARBA00022658"/>
    </source>
</evidence>
<dbReference type="Gene3D" id="1.20.58.740">
    <property type="match status" value="1"/>
</dbReference>
<dbReference type="GO" id="GO:0007264">
    <property type="term" value="P:small GTPase-mediated signal transduction"/>
    <property type="evidence" value="ECO:0007669"/>
    <property type="project" value="InterPro"/>
</dbReference>
<dbReference type="Gene3D" id="2.60.40.150">
    <property type="entry name" value="C2 domain"/>
    <property type="match status" value="1"/>
</dbReference>
<reference evidence="7" key="2">
    <citation type="submission" date="2025-09" db="UniProtKB">
        <authorList>
            <consortium name="Ensembl"/>
        </authorList>
    </citation>
    <scope>IDENTIFICATION</scope>
</reference>
<dbReference type="InterPro" id="IPR037808">
    <property type="entry name" value="C2_Dock-C"/>
</dbReference>
<comment type="similarity">
    <text evidence="3">Belongs to the DOCK family.</text>
</comment>
<dbReference type="Proteomes" id="UP000233040">
    <property type="component" value="Unassembled WGS sequence"/>
</dbReference>
<dbReference type="GO" id="GO:0007409">
    <property type="term" value="P:axonogenesis"/>
    <property type="evidence" value="ECO:0007669"/>
    <property type="project" value="TreeGrafter"/>
</dbReference>
<evidence type="ECO:0000256" key="3">
    <source>
        <dbReference type="PROSITE-ProRule" id="PRU00983"/>
    </source>
</evidence>
<dbReference type="FunFam" id="2.60.40.150:FF:000022">
    <property type="entry name" value="Dedicator of cytokinesis protein 7"/>
    <property type="match status" value="1"/>
</dbReference>
<feature type="domain" description="C2 DOCK-type" evidence="5">
    <location>
        <begin position="530"/>
        <end position="696"/>
    </location>
</feature>
<evidence type="ECO:0000313" key="8">
    <source>
        <dbReference type="Proteomes" id="UP000233040"/>
    </source>
</evidence>
<dbReference type="InterPro" id="IPR027357">
    <property type="entry name" value="DOCKER_dom"/>
</dbReference>
<gene>
    <name evidence="7" type="primary">DOCK7</name>
</gene>
<dbReference type="InterPro" id="IPR026791">
    <property type="entry name" value="DOCK"/>
</dbReference>
<evidence type="ECO:0000256" key="4">
    <source>
        <dbReference type="SAM" id="MobiDB-lite"/>
    </source>
</evidence>
<sequence length="2036" mass="231650">TVAAEVRKQISGQYSGSPQLLKNLNIVGNISHHTTVSNIFRLYLQSSWVCRCLPPHSANFFVVVCIFSRDEVSPCCEMDPHVRDCIRSYTEDWAIVIRKYHKLGTGFNPNTLDKQKERQKGLPKQVFESDEAPDGNNYQDDQDDLKRRSMSIDDTPRGSWACSIFDLKNSLPDALLPNLLDRTPNEEIDRQNDDQRKSNRHKELFALHPSPDEEEPIERLSVPDVPKEHFGQRLLVKCLSLKFEIEIEPIFASLALYDVKEKKKISENFYFDLNSEQMKGLLRPHVPPAAITTLARSAIFSITYPSQDVFLVIKLEKVLQQGDIGECAEPYMIFKEADATKNKEKLEKLKSQADQFCQRLGKYRMPFAWTAIHLMNIVSSAGSLERDSTEVEISTGERKGSWSERRNSSIVGRRSLERTTSGDDACNLTSFRPATLTVTNFFKQEGDRLSDEDLYKFLADMRRPSSVLRRLRPITAQLKIDISPAPENPHYCLTPELLQVKLYPDSRVRPTREILEFPARDVYVPNTTYRNLLYIYPQSLNFANRQGSARNITVKVQFMYGEDPSNAMPVIFGKSSCSEFSKEAYTAVVYHNRSPDFHEEIKVKLPATLTDHHHLLFTFYHVSCQQKQNTPLETPVGYTWIPMLQNGRLKTGQFCLPVSLEKPPQAYSVLSPEVPLPGMKWVDNHKGVFNVEVVAVSSIHTQDPYLDKFFALVNALDEHMFPVRIGDMRIMENNLENELKSSISALNTSQLEPVVRFLHLLLDKLILLVVRPPVIAGQIVNLGQASFEAMASIINRLHKNLEGNHDQHGRNSLLASYIYYVFRLPNTYPNSSSPGPGGLGGSVHYATMARSAVRPASLNLNRSRSLSNSNPDISGTPTSPDDEVRSIIGSKAMDRSCNRMSSHTETSSFLQTLTGRLPTKKLFHEELALQWVVCSGSVRESALQQAWFFFELMVKSMVHHLYFNDKLDAPRKSRFPERFMDDIAALVSTIASDIVSRFQKDTEMVERLNTSLAFFLNDLLSVMDRGFVFSLIKSCYKQVSSKLYSLPNPSVLVSLRLDFLRIICSHEHYVTLNLPCSLLTPPASPSPSQSSGFSTNVQDQKIANMFELSVPFRQQHYLAGLVLTELAVILDPDAEGLFGLHKKVINMVHNLLSSHDSDPRYSDPQIKARVAMLYLPLIGIIMETVPQLYDFTETHNQRGRPICIAPDDCESESGSMISQTVAMAIAGTSVPQLTRPGSFLLTSTSGRQHTTFSAESSRSLLICLLWVLKNADETVLQKWFTDLSVLQLNRLLDLLYLCVSCFEYKGKKVFERMNSLTFKKSKDMRAKLEEAILGSIGARQEMVRRSRGQLGTYTIASPSERSPSGSAFGSQENLRWRKDMTHWRQNTEKLDKSRAEIEHEALIDGNLATEANLIILDTLEIVVQTVSVTESKESILGGVLKVLLHSMACNQSAVYLQHCFATQRALVSKFPELLFEEETEQCADLCLRLLRHCSSSISTIRSHASASLYLLMRQNFEIGNNFARVKMQVTMSLSSLVGTSQNFNEEFLRRSLKTILTYAEEDLELRETTFPDQVQDLVFNLHMILSDTVKMKEHQEDPEMLIDLMYRIAKGYQTSPDLRLTWLQNMAGKHSERSNHAEAAQCLVHSAALVAEYLSMLEDRKYLPVGCVTFQNISSNVLEESAVSDDVVSPDEEGICSGKYFTESGLVGLLEQAAASFSMAGMYEAVNEVYKVLIPVHEANRDAKKLSTIHGKLQEAFSKIVHQDGKRMFGTYFRVGFYGTKFGDLDEQEFVYKEPAITKLAEISHRLEGFYGERFGEDVVEVIKDSNPVDKCKLDPNKAYIQITYVEPYFDTYEMKDRITYFDKNYNLRRFMYCTPFTLDGRAHGELHEQFKRKTILTTSHAFPYIKTRVNVTHKEEVKITKKKKKKTTLLGPLEVAQVFLSEIPSDPKLFRHHNKLRLCFKDFTKRCEDALRKNKSLIGPDQKEYQRELERNYHRLKEALQPLINRKIPQLYKAVLPVTCHRDSFSRMSLRKMDL</sequence>
<feature type="compositionally biased region" description="Low complexity" evidence="4">
    <location>
        <begin position="860"/>
        <end position="870"/>
    </location>
</feature>
<dbReference type="InterPro" id="IPR043162">
    <property type="entry name" value="DOCK_C_lobe_C"/>
</dbReference>
<dbReference type="PANTHER" id="PTHR23317">
    <property type="entry name" value="DEDICATOR OF CYTOKINESIS DOCK"/>
    <property type="match status" value="1"/>
</dbReference>
<evidence type="ECO:0000313" key="7">
    <source>
        <dbReference type="Ensembl" id="ENSCCAP00000037935.1"/>
    </source>
</evidence>
<dbReference type="PROSITE" id="PS51650">
    <property type="entry name" value="C2_DOCK"/>
    <property type="match status" value="1"/>
</dbReference>
<dbReference type="Pfam" id="PF20421">
    <property type="entry name" value="DHR-2_Lobe_C"/>
    <property type="match status" value="1"/>
</dbReference>
<name>A0A2K5SC23_CEBIM</name>
<keyword evidence="8" id="KW-1185">Reference proteome</keyword>
<dbReference type="Pfam" id="PF06920">
    <property type="entry name" value="DHR-2_Lobe_A"/>
    <property type="match status" value="1"/>
</dbReference>
<dbReference type="Pfam" id="PF14429">
    <property type="entry name" value="DOCK-C2"/>
    <property type="match status" value="1"/>
</dbReference>
<protein>
    <submittedName>
        <fullName evidence="7">Dedicator of cytokinesis 7</fullName>
    </submittedName>
</protein>
<dbReference type="Pfam" id="PF11878">
    <property type="entry name" value="DOCK_C-D_N"/>
    <property type="match status" value="1"/>
</dbReference>
<dbReference type="Pfam" id="PF20422">
    <property type="entry name" value="DHR-2_Lobe_B"/>
    <property type="match status" value="1"/>
</dbReference>
<dbReference type="InterPro" id="IPR035892">
    <property type="entry name" value="C2_domain_sf"/>
</dbReference>
<dbReference type="InterPro" id="IPR046769">
    <property type="entry name" value="DOCKER_Lobe_A"/>
</dbReference>
<proteinExistence type="inferred from homology"/>
<dbReference type="InterPro" id="IPR027007">
    <property type="entry name" value="C2_DOCK-type_domain"/>
</dbReference>
<evidence type="ECO:0000256" key="1">
    <source>
        <dbReference type="ARBA" id="ARBA00022553"/>
    </source>
</evidence>
<dbReference type="InterPro" id="IPR043161">
    <property type="entry name" value="DOCK_C_lobe_A"/>
</dbReference>
<dbReference type="InterPro" id="IPR046770">
    <property type="entry name" value="DOCKER_Lobe_B"/>
</dbReference>
<keyword evidence="1" id="KW-0597">Phosphoprotein</keyword>